<name>A0ABS4CND6_9ENTE</name>
<dbReference type="InterPro" id="IPR000182">
    <property type="entry name" value="GNAT_dom"/>
</dbReference>
<dbReference type="EMBL" id="JAEDXU010000007">
    <property type="protein sequence ID" value="MBP1047259.1"/>
    <property type="molecule type" value="Genomic_DNA"/>
</dbReference>
<organism evidence="2 3">
    <name type="scientific">Enterococcus larvae</name>
    <dbReference type="NCBI Taxonomy" id="2794352"/>
    <lineage>
        <taxon>Bacteria</taxon>
        <taxon>Bacillati</taxon>
        <taxon>Bacillota</taxon>
        <taxon>Bacilli</taxon>
        <taxon>Lactobacillales</taxon>
        <taxon>Enterococcaceae</taxon>
        <taxon>Enterococcus</taxon>
    </lineage>
</organism>
<comment type="caution">
    <text evidence="2">The sequence shown here is derived from an EMBL/GenBank/DDBJ whole genome shotgun (WGS) entry which is preliminary data.</text>
</comment>
<proteinExistence type="predicted"/>
<dbReference type="PROSITE" id="PS51186">
    <property type="entry name" value="GNAT"/>
    <property type="match status" value="1"/>
</dbReference>
<dbReference type="InterPro" id="IPR016181">
    <property type="entry name" value="Acyl_CoA_acyltransferase"/>
</dbReference>
<dbReference type="CDD" id="cd04301">
    <property type="entry name" value="NAT_SF"/>
    <property type="match status" value="1"/>
</dbReference>
<sequence length="139" mass="16036">MIEYKINEPVSVGQFETIIRKTGLTRRLDDKERLEKMMTHADFLITAWEDNQIVGFARGLSDYSSVVYVADLGVDTKHWKKGIGRGLMNQIINYVGEDTHIVLLASKLAEEYYSRLGFVKDPRGYVKLPVNMHKDDWQV</sequence>
<accession>A0ABS4CND6</accession>
<dbReference type="Gene3D" id="3.40.630.30">
    <property type="match status" value="1"/>
</dbReference>
<evidence type="ECO:0000259" key="1">
    <source>
        <dbReference type="PROSITE" id="PS51186"/>
    </source>
</evidence>
<evidence type="ECO:0000313" key="2">
    <source>
        <dbReference type="EMBL" id="MBP1047259.1"/>
    </source>
</evidence>
<dbReference type="RefSeq" id="WP_209558045.1">
    <property type="nucleotide sequence ID" value="NZ_JAEDXU010000007.1"/>
</dbReference>
<reference evidence="2 3" key="1">
    <citation type="submission" date="2020-12" db="EMBL/GenBank/DDBJ databases">
        <title>Vagococcus allomyrinae sp. nov. and Enterococcus lavae sp. nov., isolated from the larvae of Allomyrina dichotoma.</title>
        <authorList>
            <person name="Lee S.D."/>
        </authorList>
    </citation>
    <scope>NUCLEOTIDE SEQUENCE [LARGE SCALE GENOMIC DNA]</scope>
    <source>
        <strain evidence="2 3">BWM-S5</strain>
    </source>
</reference>
<dbReference type="Proteomes" id="UP000673375">
    <property type="component" value="Unassembled WGS sequence"/>
</dbReference>
<dbReference type="PANTHER" id="PTHR43233:SF1">
    <property type="entry name" value="FAMILY N-ACETYLTRANSFERASE, PUTATIVE (AFU_ORTHOLOGUE AFUA_6G03350)-RELATED"/>
    <property type="match status" value="1"/>
</dbReference>
<protein>
    <submittedName>
        <fullName evidence="2">GNAT family N-acetyltransferase</fullName>
    </submittedName>
</protein>
<feature type="domain" description="N-acetyltransferase" evidence="1">
    <location>
        <begin position="2"/>
        <end position="137"/>
    </location>
</feature>
<dbReference type="SUPFAM" id="SSF55729">
    <property type="entry name" value="Acyl-CoA N-acyltransferases (Nat)"/>
    <property type="match status" value="1"/>
</dbReference>
<dbReference type="InterPro" id="IPR053144">
    <property type="entry name" value="Acetyltransferase_Butenolide"/>
</dbReference>
<evidence type="ECO:0000313" key="3">
    <source>
        <dbReference type="Proteomes" id="UP000673375"/>
    </source>
</evidence>
<dbReference type="PANTHER" id="PTHR43233">
    <property type="entry name" value="FAMILY N-ACETYLTRANSFERASE, PUTATIVE (AFU_ORTHOLOGUE AFUA_6G03350)-RELATED"/>
    <property type="match status" value="1"/>
</dbReference>
<gene>
    <name evidence="2" type="ORF">I6N96_13330</name>
</gene>
<dbReference type="Pfam" id="PF00583">
    <property type="entry name" value="Acetyltransf_1"/>
    <property type="match status" value="1"/>
</dbReference>
<keyword evidence="3" id="KW-1185">Reference proteome</keyword>